<feature type="region of interest" description="Disordered" evidence="2">
    <location>
        <begin position="326"/>
        <end position="390"/>
    </location>
</feature>
<accession>A0A9D1JHT7</accession>
<protein>
    <submittedName>
        <fullName evidence="5">DNA-protecting protein DprA</fullName>
    </submittedName>
</protein>
<dbReference type="AlphaFoldDB" id="A0A9D1JHT7"/>
<sequence length="474" mass="52299">MGNDKDGGMMMGESISELKYWMWFTMAFGPANPRKWNALPYYGTAKQAYEKISGGDLSHVSEQDLKGVKAATMEKAEKMIEYCNSHNINMYSYDDPDYPERLRQIYNPPSLLFASGSLKGLNDAVVIAAVGTRRPSRYTVEVTERICRDLAQAGVVIASGIAVGLDSVCLRSAMHARGKVISVLPCGLNCNYPKENADAKKVIARMGAVLSEYFPEDRPSSAYFRARNRVLSGIALGAFITQAGIGSGALSTASFAAAQGKDIFCIPPHELFNDEYAGVIGLLRDGATPVFDARDILNQYYGVYAHKLNPDADIFKIKGDRDLFSRTEQDKSESGKQPAPPPKQKAPAKKHEQPQTEESSDRDNSDRDNSDRDSSDRDSSDRDNSDRDSSGRVFISNVIDSDDIKVPSEHPIVYALSDDKKKILDFISQNGTVLFDEIVEAASDIDDVETVLTELELDGFIHTLSGNRYEMNKF</sequence>
<evidence type="ECO:0000256" key="2">
    <source>
        <dbReference type="SAM" id="MobiDB-lite"/>
    </source>
</evidence>
<proteinExistence type="inferred from homology"/>
<evidence type="ECO:0000256" key="1">
    <source>
        <dbReference type="ARBA" id="ARBA00006525"/>
    </source>
</evidence>
<name>A0A9D1JHT7_9FIRM</name>
<comment type="similarity">
    <text evidence="1">Belongs to the DprA/Smf family.</text>
</comment>
<dbReference type="Pfam" id="PF17782">
    <property type="entry name" value="WHD_DprA"/>
    <property type="match status" value="1"/>
</dbReference>
<comment type="caution">
    <text evidence="5">The sequence shown here is derived from an EMBL/GenBank/DDBJ whole genome shotgun (WGS) entry which is preliminary data.</text>
</comment>
<dbReference type="InterPro" id="IPR057666">
    <property type="entry name" value="DrpA_SLOG"/>
</dbReference>
<dbReference type="GO" id="GO:0009294">
    <property type="term" value="P:DNA-mediated transformation"/>
    <property type="evidence" value="ECO:0007669"/>
    <property type="project" value="InterPro"/>
</dbReference>
<dbReference type="InterPro" id="IPR003488">
    <property type="entry name" value="DprA"/>
</dbReference>
<dbReference type="Pfam" id="PF02481">
    <property type="entry name" value="DNA_processg_A"/>
    <property type="match status" value="1"/>
</dbReference>
<dbReference type="SUPFAM" id="SSF102405">
    <property type="entry name" value="MCP/YpsA-like"/>
    <property type="match status" value="1"/>
</dbReference>
<evidence type="ECO:0000259" key="4">
    <source>
        <dbReference type="Pfam" id="PF17782"/>
    </source>
</evidence>
<feature type="domain" description="DprA winged helix" evidence="4">
    <location>
        <begin position="415"/>
        <end position="467"/>
    </location>
</feature>
<dbReference type="PANTHER" id="PTHR43022">
    <property type="entry name" value="PROTEIN SMF"/>
    <property type="match status" value="1"/>
</dbReference>
<dbReference type="EMBL" id="DVIR01000024">
    <property type="protein sequence ID" value="HIS24224.1"/>
    <property type="molecule type" value="Genomic_DNA"/>
</dbReference>
<dbReference type="NCBIfam" id="TIGR00732">
    <property type="entry name" value="dprA"/>
    <property type="match status" value="1"/>
</dbReference>
<evidence type="ECO:0000313" key="6">
    <source>
        <dbReference type="Proteomes" id="UP000823982"/>
    </source>
</evidence>
<dbReference type="InterPro" id="IPR041614">
    <property type="entry name" value="DprA_WH"/>
</dbReference>
<feature type="compositionally biased region" description="Basic and acidic residues" evidence="2">
    <location>
        <begin position="349"/>
        <end position="390"/>
    </location>
</feature>
<dbReference type="Gene3D" id="3.40.50.450">
    <property type="match status" value="1"/>
</dbReference>
<dbReference type="InterPro" id="IPR036388">
    <property type="entry name" value="WH-like_DNA-bd_sf"/>
</dbReference>
<reference evidence="5" key="1">
    <citation type="submission" date="2020-10" db="EMBL/GenBank/DDBJ databases">
        <authorList>
            <person name="Gilroy R."/>
        </authorList>
    </citation>
    <scope>NUCLEOTIDE SEQUENCE</scope>
    <source>
        <strain evidence="5">CHK157-1446</strain>
    </source>
</reference>
<reference evidence="5" key="2">
    <citation type="journal article" date="2021" name="PeerJ">
        <title>Extensive microbial diversity within the chicken gut microbiome revealed by metagenomics and culture.</title>
        <authorList>
            <person name="Gilroy R."/>
            <person name="Ravi A."/>
            <person name="Getino M."/>
            <person name="Pursley I."/>
            <person name="Horton D.L."/>
            <person name="Alikhan N.F."/>
            <person name="Baker D."/>
            <person name="Gharbi K."/>
            <person name="Hall N."/>
            <person name="Watson M."/>
            <person name="Adriaenssens E.M."/>
            <person name="Foster-Nyarko E."/>
            <person name="Jarju S."/>
            <person name="Secka A."/>
            <person name="Antonio M."/>
            <person name="Oren A."/>
            <person name="Chaudhuri R.R."/>
            <person name="La Ragione R."/>
            <person name="Hildebrand F."/>
            <person name="Pallen M.J."/>
        </authorList>
    </citation>
    <scope>NUCLEOTIDE SEQUENCE</scope>
    <source>
        <strain evidence="5">CHK157-1446</strain>
    </source>
</reference>
<feature type="domain" description="Smf/DprA SLOG" evidence="3">
    <location>
        <begin position="90"/>
        <end position="300"/>
    </location>
</feature>
<dbReference type="PANTHER" id="PTHR43022:SF1">
    <property type="entry name" value="PROTEIN SMF"/>
    <property type="match status" value="1"/>
</dbReference>
<evidence type="ECO:0000313" key="5">
    <source>
        <dbReference type="EMBL" id="HIS24224.1"/>
    </source>
</evidence>
<gene>
    <name evidence="5" type="primary">dprA</name>
    <name evidence="5" type="ORF">IAD01_02335</name>
</gene>
<dbReference type="Gene3D" id="1.10.10.10">
    <property type="entry name" value="Winged helix-like DNA-binding domain superfamily/Winged helix DNA-binding domain"/>
    <property type="match status" value="1"/>
</dbReference>
<evidence type="ECO:0000259" key="3">
    <source>
        <dbReference type="Pfam" id="PF02481"/>
    </source>
</evidence>
<organism evidence="5 6">
    <name type="scientific">Candidatus Faeciplasma gallinarum</name>
    <dbReference type="NCBI Taxonomy" id="2840799"/>
    <lineage>
        <taxon>Bacteria</taxon>
        <taxon>Bacillati</taxon>
        <taxon>Bacillota</taxon>
        <taxon>Clostridia</taxon>
        <taxon>Eubacteriales</taxon>
        <taxon>Oscillospiraceae</taxon>
        <taxon>Oscillospiraceae incertae sedis</taxon>
        <taxon>Candidatus Faeciplasma</taxon>
    </lineage>
</organism>
<dbReference type="Proteomes" id="UP000823982">
    <property type="component" value="Unassembled WGS sequence"/>
</dbReference>